<dbReference type="Proteomes" id="UP000503820">
    <property type="component" value="Unassembled WGS sequence"/>
</dbReference>
<evidence type="ECO:0000256" key="2">
    <source>
        <dbReference type="ARBA" id="ARBA00023002"/>
    </source>
</evidence>
<evidence type="ECO:0000259" key="3">
    <source>
        <dbReference type="Pfam" id="PF00881"/>
    </source>
</evidence>
<dbReference type="EMBL" id="BLVP01000001">
    <property type="protein sequence ID" value="GFM35428.1"/>
    <property type="molecule type" value="Genomic_DNA"/>
</dbReference>
<proteinExistence type="inferred from homology"/>
<dbReference type="AlphaFoldDB" id="A0A7J0BP87"/>
<dbReference type="InterPro" id="IPR000415">
    <property type="entry name" value="Nitroreductase-like"/>
</dbReference>
<reference evidence="4 5" key="1">
    <citation type="submission" date="2020-05" db="EMBL/GenBank/DDBJ databases">
        <title>Draft genome sequence of Desulfovibrio psychrotolerans JS1T.</title>
        <authorList>
            <person name="Ueno A."/>
            <person name="Tamazawa S."/>
            <person name="Tamamura S."/>
            <person name="Murakami T."/>
            <person name="Kiyama T."/>
            <person name="Inomata H."/>
            <person name="Amano Y."/>
            <person name="Miyakawa K."/>
            <person name="Tamaki H."/>
            <person name="Naganuma T."/>
            <person name="Kaneko K."/>
        </authorList>
    </citation>
    <scope>NUCLEOTIDE SEQUENCE [LARGE SCALE GENOMIC DNA]</scope>
    <source>
        <strain evidence="4 5">JS1</strain>
    </source>
</reference>
<evidence type="ECO:0000256" key="1">
    <source>
        <dbReference type="ARBA" id="ARBA00007118"/>
    </source>
</evidence>
<dbReference type="InterPro" id="IPR023312">
    <property type="entry name" value="Put_nitroreductase_C_bac"/>
</dbReference>
<gene>
    <name evidence="4" type="ORF">DSM19430T_01120</name>
</gene>
<accession>A0A7J0BP87</accession>
<organism evidence="4 5">
    <name type="scientific">Desulfovibrio psychrotolerans</name>
    <dbReference type="NCBI Taxonomy" id="415242"/>
    <lineage>
        <taxon>Bacteria</taxon>
        <taxon>Pseudomonadati</taxon>
        <taxon>Thermodesulfobacteriota</taxon>
        <taxon>Desulfovibrionia</taxon>
        <taxon>Desulfovibrionales</taxon>
        <taxon>Desulfovibrionaceae</taxon>
        <taxon>Desulfovibrio</taxon>
    </lineage>
</organism>
<dbReference type="GO" id="GO:0016491">
    <property type="term" value="F:oxidoreductase activity"/>
    <property type="evidence" value="ECO:0007669"/>
    <property type="project" value="UniProtKB-KW"/>
</dbReference>
<feature type="domain" description="Nitroreductase" evidence="3">
    <location>
        <begin position="20"/>
        <end position="162"/>
    </location>
</feature>
<dbReference type="CDD" id="cd02062">
    <property type="entry name" value="Nitro_FMN_reductase"/>
    <property type="match status" value="1"/>
</dbReference>
<keyword evidence="5" id="KW-1185">Reference proteome</keyword>
<sequence>MPAETHIGGLPESFRELVLQNRSYRRFAESERVSVKLLEELAELARCIPASANRQPLKFALVSDADKCAEIFPSLGWAGYLPEWKGPEAGERPAAYIVILGDDSISTDTQTDLGIAAQTIMLGAAACGLGGCMMGAINREKIHATLGLADTLRVLLVLALGRPVEKVQLEPLGADGNIKYWRDAEGGHHVPKRSLEELIAARYA</sequence>
<protein>
    <submittedName>
        <fullName evidence="4">Nitroreductase</fullName>
    </submittedName>
</protein>
<dbReference type="Gene3D" id="2.20.180.10">
    <property type="entry name" value="putative fmn-dependent nitroreductase like domains"/>
    <property type="match status" value="1"/>
</dbReference>
<dbReference type="SUPFAM" id="SSF55469">
    <property type="entry name" value="FMN-dependent nitroreductase-like"/>
    <property type="match status" value="1"/>
</dbReference>
<dbReference type="Gene3D" id="3.40.109.10">
    <property type="entry name" value="NADH Oxidase"/>
    <property type="match status" value="1"/>
</dbReference>
<dbReference type="Pfam" id="PF00881">
    <property type="entry name" value="Nitroreductase"/>
    <property type="match status" value="1"/>
</dbReference>
<dbReference type="InterPro" id="IPR029479">
    <property type="entry name" value="Nitroreductase"/>
</dbReference>
<evidence type="ECO:0000313" key="5">
    <source>
        <dbReference type="Proteomes" id="UP000503820"/>
    </source>
</evidence>
<evidence type="ECO:0000313" key="4">
    <source>
        <dbReference type="EMBL" id="GFM35428.1"/>
    </source>
</evidence>
<comment type="caution">
    <text evidence="4">The sequence shown here is derived from an EMBL/GenBank/DDBJ whole genome shotgun (WGS) entry which is preliminary data.</text>
</comment>
<dbReference type="RefSeq" id="WP_174408153.1">
    <property type="nucleotide sequence ID" value="NZ_BLVP01000001.1"/>
</dbReference>
<keyword evidence="2" id="KW-0560">Oxidoreductase</keyword>
<dbReference type="PANTHER" id="PTHR43673">
    <property type="entry name" value="NAD(P)H NITROREDUCTASE YDGI-RELATED"/>
    <property type="match status" value="1"/>
</dbReference>
<dbReference type="PANTHER" id="PTHR43673:SF10">
    <property type="entry name" value="NADH DEHYDROGENASE_NAD(P)H NITROREDUCTASE XCC3605-RELATED"/>
    <property type="match status" value="1"/>
</dbReference>
<comment type="similarity">
    <text evidence="1">Belongs to the nitroreductase family.</text>
</comment>
<name>A0A7J0BP87_9BACT</name>